<dbReference type="GO" id="GO:0005774">
    <property type="term" value="C:vacuolar membrane"/>
    <property type="evidence" value="ECO:0007669"/>
    <property type="project" value="TreeGrafter"/>
</dbReference>
<evidence type="ECO:0000259" key="5">
    <source>
        <dbReference type="Pfam" id="PF01490"/>
    </source>
</evidence>
<evidence type="ECO:0000256" key="2">
    <source>
        <dbReference type="ARBA" id="ARBA00022692"/>
    </source>
</evidence>
<sequence>MFSISLFISFALQLYVPIRIIWPKIQHHLVSKKKKEFGEYALRIILVMFTAIVAIVVPELDLLISLVGALASSSLALVFPPLIEILTYKAPNERLSSLSVIKDISIMVFGVFGCVVGTWVSIDEIRKKL</sequence>
<evidence type="ECO:0000313" key="6">
    <source>
        <dbReference type="EMBL" id="EKC25405.1"/>
    </source>
</evidence>
<accession>K1Q972</accession>
<dbReference type="PANTHER" id="PTHR22950">
    <property type="entry name" value="AMINO ACID TRANSPORTER"/>
    <property type="match status" value="1"/>
</dbReference>
<organism evidence="6">
    <name type="scientific">Magallana gigas</name>
    <name type="common">Pacific oyster</name>
    <name type="synonym">Crassostrea gigas</name>
    <dbReference type="NCBI Taxonomy" id="29159"/>
    <lineage>
        <taxon>Eukaryota</taxon>
        <taxon>Metazoa</taxon>
        <taxon>Spiralia</taxon>
        <taxon>Lophotrochozoa</taxon>
        <taxon>Mollusca</taxon>
        <taxon>Bivalvia</taxon>
        <taxon>Autobranchia</taxon>
        <taxon>Pteriomorphia</taxon>
        <taxon>Ostreida</taxon>
        <taxon>Ostreoidea</taxon>
        <taxon>Ostreidae</taxon>
        <taxon>Magallana</taxon>
    </lineage>
</organism>
<dbReference type="InterPro" id="IPR013057">
    <property type="entry name" value="AA_transpt_TM"/>
</dbReference>
<dbReference type="AlphaFoldDB" id="K1Q972"/>
<reference evidence="6" key="1">
    <citation type="journal article" date="2012" name="Nature">
        <title>The oyster genome reveals stress adaptation and complexity of shell formation.</title>
        <authorList>
            <person name="Zhang G."/>
            <person name="Fang X."/>
            <person name="Guo X."/>
            <person name="Li L."/>
            <person name="Luo R."/>
            <person name="Xu F."/>
            <person name="Yang P."/>
            <person name="Zhang L."/>
            <person name="Wang X."/>
            <person name="Qi H."/>
            <person name="Xiong Z."/>
            <person name="Que H."/>
            <person name="Xie Y."/>
            <person name="Holland P.W."/>
            <person name="Paps J."/>
            <person name="Zhu Y."/>
            <person name="Wu F."/>
            <person name="Chen Y."/>
            <person name="Wang J."/>
            <person name="Peng C."/>
            <person name="Meng J."/>
            <person name="Yang L."/>
            <person name="Liu J."/>
            <person name="Wen B."/>
            <person name="Zhang N."/>
            <person name="Huang Z."/>
            <person name="Zhu Q."/>
            <person name="Feng Y."/>
            <person name="Mount A."/>
            <person name="Hedgecock D."/>
            <person name="Xu Z."/>
            <person name="Liu Y."/>
            <person name="Domazet-Loso T."/>
            <person name="Du Y."/>
            <person name="Sun X."/>
            <person name="Zhang S."/>
            <person name="Liu B."/>
            <person name="Cheng P."/>
            <person name="Jiang X."/>
            <person name="Li J."/>
            <person name="Fan D."/>
            <person name="Wang W."/>
            <person name="Fu W."/>
            <person name="Wang T."/>
            <person name="Wang B."/>
            <person name="Zhang J."/>
            <person name="Peng Z."/>
            <person name="Li Y."/>
            <person name="Li N."/>
            <person name="Wang J."/>
            <person name="Chen M."/>
            <person name="He Y."/>
            <person name="Tan F."/>
            <person name="Song X."/>
            <person name="Zheng Q."/>
            <person name="Huang R."/>
            <person name="Yang H."/>
            <person name="Du X."/>
            <person name="Chen L."/>
            <person name="Yang M."/>
            <person name="Gaffney P.M."/>
            <person name="Wang S."/>
            <person name="Luo L."/>
            <person name="She Z."/>
            <person name="Ming Y."/>
            <person name="Huang W."/>
            <person name="Zhang S."/>
            <person name="Huang B."/>
            <person name="Zhang Y."/>
            <person name="Qu T."/>
            <person name="Ni P."/>
            <person name="Miao G."/>
            <person name="Wang J."/>
            <person name="Wang Q."/>
            <person name="Steinberg C.E."/>
            <person name="Wang H."/>
            <person name="Li N."/>
            <person name="Qian L."/>
            <person name="Zhang G."/>
            <person name="Li Y."/>
            <person name="Yang H."/>
            <person name="Liu X."/>
            <person name="Wang J."/>
            <person name="Yin Y."/>
            <person name="Wang J."/>
        </authorList>
    </citation>
    <scope>NUCLEOTIDE SEQUENCE [LARGE SCALE GENOMIC DNA]</scope>
    <source>
        <strain evidence="6">05x7-T-G4-1.051#20</strain>
    </source>
</reference>
<keyword evidence="3" id="KW-1133">Transmembrane helix</keyword>
<protein>
    <submittedName>
        <fullName evidence="6">Proton-coupled amino acid transporter 4</fullName>
    </submittedName>
</protein>
<evidence type="ECO:0000256" key="3">
    <source>
        <dbReference type="ARBA" id="ARBA00022989"/>
    </source>
</evidence>
<dbReference type="PANTHER" id="PTHR22950:SF349">
    <property type="entry name" value="AMINO ACID TRANSPORTER TRANSMEMBRANE DOMAIN-CONTAINING PROTEIN"/>
    <property type="match status" value="1"/>
</dbReference>
<gene>
    <name evidence="6" type="ORF">CGI_10010161</name>
</gene>
<dbReference type="GO" id="GO:0015179">
    <property type="term" value="F:L-amino acid transmembrane transporter activity"/>
    <property type="evidence" value="ECO:0007669"/>
    <property type="project" value="TreeGrafter"/>
</dbReference>
<proteinExistence type="predicted"/>
<name>K1Q972_MAGGI</name>
<dbReference type="InParanoid" id="K1Q972"/>
<feature type="domain" description="Amino acid transporter transmembrane" evidence="5">
    <location>
        <begin position="2"/>
        <end position="122"/>
    </location>
</feature>
<dbReference type="EMBL" id="JH817378">
    <property type="protein sequence ID" value="EKC25405.1"/>
    <property type="molecule type" value="Genomic_DNA"/>
</dbReference>
<comment type="subcellular location">
    <subcellularLocation>
        <location evidence="1">Membrane</location>
        <topology evidence="1">Multi-pass membrane protein</topology>
    </subcellularLocation>
</comment>
<dbReference type="HOGENOM" id="CLU_127866_0_0_1"/>
<keyword evidence="4" id="KW-0472">Membrane</keyword>
<keyword evidence="2" id="KW-0812">Transmembrane</keyword>
<evidence type="ECO:0000256" key="4">
    <source>
        <dbReference type="ARBA" id="ARBA00023136"/>
    </source>
</evidence>
<evidence type="ECO:0000256" key="1">
    <source>
        <dbReference type="ARBA" id="ARBA00004141"/>
    </source>
</evidence>
<dbReference type="Pfam" id="PF01490">
    <property type="entry name" value="Aa_trans"/>
    <property type="match status" value="1"/>
</dbReference>